<gene>
    <name evidence="1" type="ordered locus">FraEuI1c_1628</name>
</gene>
<accession>E3J8V3</accession>
<dbReference type="HOGENOM" id="CLU_2329655_0_0_11"/>
<sequence length="98" mass="10852">MRRIDVRDVGWEIDQPSYRVHFWTRPAHSNAAPTATEFEITDTDVADVLGWAQRTAGNRTFALYAVCDLGDTKGLVRLTGADPTQAPGRQSVHSVSPR</sequence>
<dbReference type="AlphaFoldDB" id="E3J8V3"/>
<dbReference type="Proteomes" id="UP000002484">
    <property type="component" value="Chromosome"/>
</dbReference>
<protein>
    <submittedName>
        <fullName evidence="1">Uncharacterized protein</fullName>
    </submittedName>
</protein>
<name>E3J8V3_PSEI1</name>
<keyword evidence="2" id="KW-1185">Reference proteome</keyword>
<organism evidence="1 2">
    <name type="scientific">Pseudofrankia inefficax (strain DSM 45817 / CECT 9037 / DDB 130130 / EuI1c)</name>
    <name type="common">Frankia inefficax</name>
    <dbReference type="NCBI Taxonomy" id="298654"/>
    <lineage>
        <taxon>Bacteria</taxon>
        <taxon>Bacillati</taxon>
        <taxon>Actinomycetota</taxon>
        <taxon>Actinomycetes</taxon>
        <taxon>Frankiales</taxon>
        <taxon>Frankiaceae</taxon>
        <taxon>Pseudofrankia</taxon>
    </lineage>
</organism>
<dbReference type="EMBL" id="CP002299">
    <property type="protein sequence ID" value="ADP79686.1"/>
    <property type="molecule type" value="Genomic_DNA"/>
</dbReference>
<evidence type="ECO:0000313" key="2">
    <source>
        <dbReference type="Proteomes" id="UP000002484"/>
    </source>
</evidence>
<dbReference type="KEGG" id="fri:FraEuI1c_1628"/>
<evidence type="ECO:0000313" key="1">
    <source>
        <dbReference type="EMBL" id="ADP79686.1"/>
    </source>
</evidence>
<dbReference type="InParanoid" id="E3J8V3"/>
<reference evidence="1 2" key="1">
    <citation type="submission" date="2010-10" db="EMBL/GenBank/DDBJ databases">
        <title>Complete sequence of Frankia sp. EuI1c.</title>
        <authorList>
            <consortium name="US DOE Joint Genome Institute"/>
            <person name="Lucas S."/>
            <person name="Copeland A."/>
            <person name="Lapidus A."/>
            <person name="Cheng J.-F."/>
            <person name="Bruce D."/>
            <person name="Goodwin L."/>
            <person name="Pitluck S."/>
            <person name="Chertkov O."/>
            <person name="Detter J.C."/>
            <person name="Han C."/>
            <person name="Tapia R."/>
            <person name="Land M."/>
            <person name="Hauser L."/>
            <person name="Jeffries C."/>
            <person name="Kyrpides N."/>
            <person name="Ivanova N."/>
            <person name="Mikhailova N."/>
            <person name="Beauchemin N."/>
            <person name="Sen A."/>
            <person name="Sur S.A."/>
            <person name="Gtari M."/>
            <person name="Wall L."/>
            <person name="Tisa L."/>
            <person name="Woyke T."/>
        </authorList>
    </citation>
    <scope>NUCLEOTIDE SEQUENCE [LARGE SCALE GENOMIC DNA]</scope>
    <source>
        <strain evidence="2">DSM 45817 / CECT 9037 / EuI1c</strain>
    </source>
</reference>
<proteinExistence type="predicted"/>